<evidence type="ECO:0000256" key="1">
    <source>
        <dbReference type="ARBA" id="ARBA00007074"/>
    </source>
</evidence>
<dbReference type="RefSeq" id="WP_340289360.1">
    <property type="nucleotide sequence ID" value="NZ_JBBEOI010000007.1"/>
</dbReference>
<keyword evidence="8" id="KW-1185">Reference proteome</keyword>
<accession>A0ABV7WCF7</accession>
<dbReference type="Pfam" id="PF00877">
    <property type="entry name" value="NLPC_P60"/>
    <property type="match status" value="1"/>
</dbReference>
<dbReference type="InterPro" id="IPR000064">
    <property type="entry name" value="NLP_P60_dom"/>
</dbReference>
<evidence type="ECO:0000313" key="7">
    <source>
        <dbReference type="EMBL" id="MFC3687079.1"/>
    </source>
</evidence>
<feature type="region of interest" description="Disordered" evidence="5">
    <location>
        <begin position="404"/>
        <end position="423"/>
    </location>
</feature>
<keyword evidence="3" id="KW-0378">Hydrolase</keyword>
<dbReference type="PANTHER" id="PTHR47359">
    <property type="entry name" value="PEPTIDOGLYCAN DL-ENDOPEPTIDASE CWLO"/>
    <property type="match status" value="1"/>
</dbReference>
<keyword evidence="4" id="KW-0788">Thiol protease</keyword>
<dbReference type="InterPro" id="IPR038765">
    <property type="entry name" value="Papain-like_cys_pep_sf"/>
</dbReference>
<dbReference type="EMBL" id="JBHRWW010000001">
    <property type="protein sequence ID" value="MFC3687079.1"/>
    <property type="molecule type" value="Genomic_DNA"/>
</dbReference>
<gene>
    <name evidence="7" type="ORF">ACFOLH_01845</name>
</gene>
<reference evidence="8" key="1">
    <citation type="journal article" date="2019" name="Int. J. Syst. Evol. Microbiol.">
        <title>The Global Catalogue of Microorganisms (GCM) 10K type strain sequencing project: providing services to taxonomists for standard genome sequencing and annotation.</title>
        <authorList>
            <consortium name="The Broad Institute Genomics Platform"/>
            <consortium name="The Broad Institute Genome Sequencing Center for Infectious Disease"/>
            <person name="Wu L."/>
            <person name="Ma J."/>
        </authorList>
    </citation>
    <scope>NUCLEOTIDE SEQUENCE [LARGE SCALE GENOMIC DNA]</scope>
    <source>
        <strain evidence="8">NCAIM B.02333</strain>
    </source>
</reference>
<feature type="compositionally biased region" description="Pro residues" evidence="5">
    <location>
        <begin position="220"/>
        <end position="230"/>
    </location>
</feature>
<feature type="region of interest" description="Disordered" evidence="5">
    <location>
        <begin position="216"/>
        <end position="240"/>
    </location>
</feature>
<proteinExistence type="inferred from homology"/>
<dbReference type="InterPro" id="IPR051794">
    <property type="entry name" value="PG_Endopeptidase_C40"/>
</dbReference>
<organism evidence="7 8">
    <name type="scientific">Aquipuribacter hungaricus</name>
    <dbReference type="NCBI Taxonomy" id="545624"/>
    <lineage>
        <taxon>Bacteria</taxon>
        <taxon>Bacillati</taxon>
        <taxon>Actinomycetota</taxon>
        <taxon>Actinomycetes</taxon>
        <taxon>Micrococcales</taxon>
        <taxon>Intrasporangiaceae</taxon>
        <taxon>Aquipuribacter</taxon>
    </lineage>
</organism>
<evidence type="ECO:0000256" key="4">
    <source>
        <dbReference type="ARBA" id="ARBA00022807"/>
    </source>
</evidence>
<dbReference type="PROSITE" id="PS51935">
    <property type="entry name" value="NLPC_P60"/>
    <property type="match status" value="1"/>
</dbReference>
<comment type="similarity">
    <text evidence="1">Belongs to the peptidase C40 family.</text>
</comment>
<evidence type="ECO:0000313" key="8">
    <source>
        <dbReference type="Proteomes" id="UP001595685"/>
    </source>
</evidence>
<dbReference type="Gene3D" id="3.90.1720.10">
    <property type="entry name" value="endopeptidase domain like (from Nostoc punctiforme)"/>
    <property type="match status" value="1"/>
</dbReference>
<feature type="domain" description="NlpC/P60" evidence="6">
    <location>
        <begin position="262"/>
        <end position="400"/>
    </location>
</feature>
<name>A0ABV7WCF7_9MICO</name>
<dbReference type="SUPFAM" id="SSF54001">
    <property type="entry name" value="Cysteine proteinases"/>
    <property type="match status" value="1"/>
</dbReference>
<protein>
    <submittedName>
        <fullName evidence="7">C40 family peptidase</fullName>
    </submittedName>
</protein>
<evidence type="ECO:0000256" key="5">
    <source>
        <dbReference type="SAM" id="MobiDB-lite"/>
    </source>
</evidence>
<evidence type="ECO:0000256" key="3">
    <source>
        <dbReference type="ARBA" id="ARBA00022801"/>
    </source>
</evidence>
<sequence length="423" mass="44253">MWEALALRAAGAVPWKKLVAVALAVPLLLGLSVGSALMSSTLEEEATDVRGECTVTINPTGLSIAGLDQTQLQHAATIVEVGRQKGIPEQGIRVALAVAAQESKFRNYANDGTGQLRPDQRDVSRSLNYPHDAVGRDHGSVNVFQQQYPWWGTLDELMDPSYAAGKFYDTLVQVPGWQQMPLTIAAQKVQRSAFPNAYARWEPLAGEIFTALSSTTVPAAQPPSPAASPDPEPRGVQPAAGAAVDPCATRAIPADFAALPGEDVGQVAVNAAAQWIGTPYSWGGGTISGPSEGFAQGAGIVGFDCSGLILHAWYQAAGIRLPHSSVAIEAMGTRVDPSQAQAGDVLSFAIGGSRVSHDGLFDGRGGMVHAPRTGKTVEYVPDVLNHPYWSTVLVSVTRPPLPADDGASAGASRLPAERPTVAS</sequence>
<comment type="caution">
    <text evidence="7">The sequence shown here is derived from an EMBL/GenBank/DDBJ whole genome shotgun (WGS) entry which is preliminary data.</text>
</comment>
<evidence type="ECO:0000256" key="2">
    <source>
        <dbReference type="ARBA" id="ARBA00022670"/>
    </source>
</evidence>
<keyword evidence="2" id="KW-0645">Protease</keyword>
<evidence type="ECO:0000259" key="6">
    <source>
        <dbReference type="PROSITE" id="PS51935"/>
    </source>
</evidence>
<feature type="region of interest" description="Disordered" evidence="5">
    <location>
        <begin position="109"/>
        <end position="138"/>
    </location>
</feature>
<dbReference type="Proteomes" id="UP001595685">
    <property type="component" value="Unassembled WGS sequence"/>
</dbReference>
<dbReference type="PANTHER" id="PTHR47359:SF3">
    <property type="entry name" value="NLP_P60 DOMAIN-CONTAINING PROTEIN-RELATED"/>
    <property type="match status" value="1"/>
</dbReference>